<evidence type="ECO:0008006" key="3">
    <source>
        <dbReference type="Google" id="ProtNLM"/>
    </source>
</evidence>
<dbReference type="InterPro" id="IPR050767">
    <property type="entry name" value="Sel1_AlgK"/>
</dbReference>
<reference evidence="1 2" key="1">
    <citation type="submission" date="2016-05" db="EMBL/GenBank/DDBJ databases">
        <title>Genome Sequence of Pseudomonas citronellolis Strain SJTE-3, an Estrogens and Persistent Organic Pollutants degradation strain.</title>
        <authorList>
            <person name="Liang R."/>
        </authorList>
    </citation>
    <scope>NUCLEOTIDE SEQUENCE [LARGE SCALE GENOMIC DNA]</scope>
    <source>
        <strain evidence="1 2">SJTE-3</strain>
        <plasmid evidence="2">Plasmid prbl16</plasmid>
    </source>
</reference>
<dbReference type="Proteomes" id="UP000077748">
    <property type="component" value="Plasmid pRBL16"/>
</dbReference>
<dbReference type="SMART" id="SM00671">
    <property type="entry name" value="SEL1"/>
    <property type="match status" value="2"/>
</dbReference>
<dbReference type="PANTHER" id="PTHR11102">
    <property type="entry name" value="SEL-1-LIKE PROTEIN"/>
    <property type="match status" value="1"/>
</dbReference>
<sequence length="372" mass="39433">MRRLSIPTTFLLTLIASGCTSQVTREGNPFDEPLAREPLQAPAAEPGRILKASPRQVPADLPVAQIRQTADIEPDVQVYPAGAVPTPISSTPNVPVAVTPAPDSGREALAEAEKVATTGDTTAMIELLEQSAFRGNMDALYRLAKVYQNGEGVPANPELAVAYLTTASGLGHVESTRVLAWDYLLGKGVTKDIPYGTALMEKAAETSVRAKREFALLLNNTYQPNLNDPSRAKDLLSQAAAAGDSESARALSMLNSGLSVPRTLGASASLVVQPRTEGDPADVRAESLKQKAYNGDIEAMYRFALGLSLGKYPSIDGQFEAYCWYAVAANHGHAEAAAELSALAGVKTLSERKSPGKLDQCIQETNEAVDQG</sequence>
<dbReference type="Gene3D" id="1.25.40.10">
    <property type="entry name" value="Tetratricopeptide repeat domain"/>
    <property type="match status" value="1"/>
</dbReference>
<protein>
    <recommendedName>
        <fullName evidence="3">Sel1 repeat family protein</fullName>
    </recommendedName>
</protein>
<geneLocation type="plasmid" evidence="2">
    <name>prbl16</name>
</geneLocation>
<dbReference type="EMBL" id="CP015879">
    <property type="protein sequence ID" value="ANI18952.1"/>
    <property type="molecule type" value="Genomic_DNA"/>
</dbReference>
<dbReference type="AlphaFoldDB" id="A0A1A9KN54"/>
<dbReference type="Pfam" id="PF08238">
    <property type="entry name" value="Sel1"/>
    <property type="match status" value="3"/>
</dbReference>
<accession>A0A1A9KN54</accession>
<evidence type="ECO:0000313" key="2">
    <source>
        <dbReference type="Proteomes" id="UP000077748"/>
    </source>
</evidence>
<dbReference type="PROSITE" id="PS51257">
    <property type="entry name" value="PROKAR_LIPOPROTEIN"/>
    <property type="match status" value="1"/>
</dbReference>
<dbReference type="GeneID" id="93445019"/>
<proteinExistence type="predicted"/>
<organism evidence="1 2">
    <name type="scientific">Pseudomonas citronellolis</name>
    <dbReference type="NCBI Taxonomy" id="53408"/>
    <lineage>
        <taxon>Bacteria</taxon>
        <taxon>Pseudomonadati</taxon>
        <taxon>Pseudomonadota</taxon>
        <taxon>Gammaproteobacteria</taxon>
        <taxon>Pseudomonadales</taxon>
        <taxon>Pseudomonadaceae</taxon>
        <taxon>Pseudomonas</taxon>
    </lineage>
</organism>
<evidence type="ECO:0000313" key="1">
    <source>
        <dbReference type="EMBL" id="ANI18952.1"/>
    </source>
</evidence>
<dbReference type="PANTHER" id="PTHR11102:SF160">
    <property type="entry name" value="ERAD-ASSOCIATED E3 UBIQUITIN-PROTEIN LIGASE COMPONENT HRD3"/>
    <property type="match status" value="1"/>
</dbReference>
<dbReference type="InterPro" id="IPR006597">
    <property type="entry name" value="Sel1-like"/>
</dbReference>
<dbReference type="RefSeq" id="WP_010792708.1">
    <property type="nucleotide sequence ID" value="NZ_CP015879.1"/>
</dbReference>
<gene>
    <name evidence="1" type="ORF">A9C11_33405</name>
</gene>
<keyword evidence="1" id="KW-0614">Plasmid</keyword>
<name>A0A1A9KN54_9PSED</name>
<dbReference type="InterPro" id="IPR011990">
    <property type="entry name" value="TPR-like_helical_dom_sf"/>
</dbReference>
<dbReference type="SUPFAM" id="SSF81901">
    <property type="entry name" value="HCP-like"/>
    <property type="match status" value="1"/>
</dbReference>